<dbReference type="Proteomes" id="UP001176429">
    <property type="component" value="Unassembled WGS sequence"/>
</dbReference>
<evidence type="ECO:0000313" key="1">
    <source>
        <dbReference type="EMBL" id="MDO7873523.1"/>
    </source>
</evidence>
<protein>
    <submittedName>
        <fullName evidence="1">Uncharacterized protein</fullName>
    </submittedName>
</protein>
<comment type="caution">
    <text evidence="1">The sequence shown here is derived from an EMBL/GenBank/DDBJ whole genome shotgun (WGS) entry which is preliminary data.</text>
</comment>
<dbReference type="RefSeq" id="WP_305004842.1">
    <property type="nucleotide sequence ID" value="NZ_JAUQSY010000002.1"/>
</dbReference>
<accession>A0ABT9BAE6</accession>
<gene>
    <name evidence="1" type="ORF">Q5H93_02180</name>
</gene>
<dbReference type="EMBL" id="JAUQSY010000002">
    <property type="protein sequence ID" value="MDO7873523.1"/>
    <property type="molecule type" value="Genomic_DNA"/>
</dbReference>
<sequence>MTNKTYFVNFFVPLCASLSDDAFLAFAEAALANLQNDPEADAEDVKALAETVARLRAAHTQRGQGGKVAAAATLQQAVRSFLQWAQLTNVQKVFPAFPDRQQAERIDIFPGGMAALYQANQKNILGRAKYYLDKISQTYGGKTGITPEVAAAQYKTLENALTGRTTHSSEVRSGAAAVDAEEEVVCGALYRAYAGLLHRHYATPELAYAYFAFPQSTGTPADGNLPNLPKTHPADGVGQ</sequence>
<organism evidence="1 2">
    <name type="scientific">Hymenobacter aranciens</name>
    <dbReference type="NCBI Taxonomy" id="3063996"/>
    <lineage>
        <taxon>Bacteria</taxon>
        <taxon>Pseudomonadati</taxon>
        <taxon>Bacteroidota</taxon>
        <taxon>Cytophagia</taxon>
        <taxon>Cytophagales</taxon>
        <taxon>Hymenobacteraceae</taxon>
        <taxon>Hymenobacter</taxon>
    </lineage>
</organism>
<evidence type="ECO:0000313" key="2">
    <source>
        <dbReference type="Proteomes" id="UP001176429"/>
    </source>
</evidence>
<reference evidence="1" key="1">
    <citation type="submission" date="2023-07" db="EMBL/GenBank/DDBJ databases">
        <authorList>
            <person name="Kim M.K."/>
        </authorList>
    </citation>
    <scope>NUCLEOTIDE SEQUENCE</scope>
    <source>
        <strain evidence="1">ASUV-10-1</strain>
    </source>
</reference>
<proteinExistence type="predicted"/>
<keyword evidence="2" id="KW-1185">Reference proteome</keyword>
<name>A0ABT9BAE6_9BACT</name>